<dbReference type="PANTHER" id="PTHR30272:SF1">
    <property type="entry name" value="3-HYDROXYACYL-[ACYL-CARRIER-PROTEIN] DEHYDRATASE"/>
    <property type="match status" value="1"/>
</dbReference>
<proteinExistence type="predicted"/>
<sequence>MRYLLVDRILEWKANETARGIKNVAMTEDFLEFHFPGNPVMPGVLMVEALSQLAGWLTAASSDFKGWFLPETVDKCKFYGFALPGDQVELTVEAVTVEQDRASFKAIGTVMGKKKAVAEFSGAIVPLAEIADVDKERRFFKILTRELSL</sequence>
<evidence type="ECO:0000313" key="2">
    <source>
        <dbReference type="EMBL" id="KWT85891.1"/>
    </source>
</evidence>
<dbReference type="GO" id="GO:0019171">
    <property type="term" value="F:(3R)-hydroxyacyl-[acyl-carrier-protein] dehydratase activity"/>
    <property type="evidence" value="ECO:0007669"/>
    <property type="project" value="UniProtKB-EC"/>
</dbReference>
<evidence type="ECO:0000256" key="1">
    <source>
        <dbReference type="ARBA" id="ARBA00023239"/>
    </source>
</evidence>
<accession>A0ABR5SHH7</accession>
<name>A0ABR5SHH7_9BACT</name>
<organism evidence="2 3">
    <name type="scientific">Candidatus Magnetominusculus xianensis</name>
    <dbReference type="NCBI Taxonomy" id="1748249"/>
    <lineage>
        <taxon>Bacteria</taxon>
        <taxon>Pseudomonadati</taxon>
        <taxon>Nitrospirota</taxon>
        <taxon>Nitrospiria</taxon>
        <taxon>Nitrospirales</taxon>
        <taxon>Nitrospiraceae</taxon>
        <taxon>Candidatus Magnetominusculus</taxon>
    </lineage>
</organism>
<comment type="caution">
    <text evidence="2">The sequence shown here is derived from an EMBL/GenBank/DDBJ whole genome shotgun (WGS) entry which is preliminary data.</text>
</comment>
<protein>
    <submittedName>
        <fullName evidence="2">Beta-hydroxyacyl-ACP dehydratase</fullName>
        <ecNumber evidence="2">4.2.1.59</ecNumber>
    </submittedName>
</protein>
<keyword evidence="1 2" id="KW-0456">Lyase</keyword>
<dbReference type="SUPFAM" id="SSF54637">
    <property type="entry name" value="Thioesterase/thiol ester dehydrase-isomerase"/>
    <property type="match status" value="1"/>
</dbReference>
<dbReference type="EMBL" id="LNQR01000058">
    <property type="protein sequence ID" value="KWT85891.1"/>
    <property type="molecule type" value="Genomic_DNA"/>
</dbReference>
<reference evidence="2 3" key="1">
    <citation type="submission" date="2015-11" db="EMBL/GenBank/DDBJ databases">
        <authorList>
            <person name="Lin W."/>
        </authorList>
    </citation>
    <scope>NUCLEOTIDE SEQUENCE [LARGE SCALE GENOMIC DNA]</scope>
    <source>
        <strain evidence="2 3">HCH-1</strain>
    </source>
</reference>
<dbReference type="EC" id="4.2.1.59" evidence="2"/>
<dbReference type="CDD" id="cd01288">
    <property type="entry name" value="FabZ"/>
    <property type="match status" value="1"/>
</dbReference>
<dbReference type="Gene3D" id="3.10.129.10">
    <property type="entry name" value="Hotdog Thioesterase"/>
    <property type="match status" value="1"/>
</dbReference>
<dbReference type="Proteomes" id="UP000060487">
    <property type="component" value="Unassembled WGS sequence"/>
</dbReference>
<keyword evidence="3" id="KW-1185">Reference proteome</keyword>
<dbReference type="InterPro" id="IPR029069">
    <property type="entry name" value="HotDog_dom_sf"/>
</dbReference>
<dbReference type="InterPro" id="IPR013114">
    <property type="entry name" value="FabA_FabZ"/>
</dbReference>
<dbReference type="Pfam" id="PF07977">
    <property type="entry name" value="FabA"/>
    <property type="match status" value="1"/>
</dbReference>
<dbReference type="RefSeq" id="WP_236861604.1">
    <property type="nucleotide sequence ID" value="NZ_LNQR01000058.1"/>
</dbReference>
<dbReference type="PANTHER" id="PTHR30272">
    <property type="entry name" value="3-HYDROXYACYL-[ACYL-CARRIER-PROTEIN] DEHYDRATASE"/>
    <property type="match status" value="1"/>
</dbReference>
<gene>
    <name evidence="2" type="ORF">ASN18_1600</name>
</gene>
<evidence type="ECO:0000313" key="3">
    <source>
        <dbReference type="Proteomes" id="UP000060487"/>
    </source>
</evidence>